<dbReference type="eggNOG" id="ENOG50310W8">
    <property type="taxonomic scope" value="Bacteria"/>
</dbReference>
<name>E0UDW0_GLOV7</name>
<organism evidence="1 2">
    <name type="scientific">Gloeothece verrucosa (strain PCC 7822)</name>
    <name type="common">Cyanothece sp. (strain PCC 7822)</name>
    <dbReference type="NCBI Taxonomy" id="497965"/>
    <lineage>
        <taxon>Bacteria</taxon>
        <taxon>Bacillati</taxon>
        <taxon>Cyanobacteriota</taxon>
        <taxon>Cyanophyceae</taxon>
        <taxon>Oscillatoriophycideae</taxon>
        <taxon>Chroococcales</taxon>
        <taxon>Aphanothecaceae</taxon>
        <taxon>Gloeothece</taxon>
        <taxon>Gloeothece verrucosa</taxon>
    </lineage>
</organism>
<protein>
    <recommendedName>
        <fullName evidence="3">DUF4435 domain-containing protein</fullName>
    </recommendedName>
</protein>
<dbReference type="InterPro" id="IPR024508">
    <property type="entry name" value="DUF3226"/>
</dbReference>
<proteinExistence type="predicted"/>
<sequence length="218" mass="25177">MNRNNTKILLVEGDEDKRVIPYLMEENGIPWPKGNEPVDIQSYNGVEKLLEPKQISTQFKPPRVTALGIMVDADDNPLGRWQKIRDVCLPTIPDFPQDLPDTGLIHQIQEGLNQGKKIGVWMMPDNRMQGMLETFLAYLIPTENEPLWTYTQTVIQEAKNLGATFIENHTDKAKIHTWLAWQNPPGRQLHNAVMERILNPNHPKSQIFINWFKTLYDL</sequence>
<dbReference type="Pfam" id="PF11536">
    <property type="entry name" value="DUF3226"/>
    <property type="match status" value="1"/>
</dbReference>
<accession>E0UDW0</accession>
<evidence type="ECO:0000313" key="1">
    <source>
        <dbReference type="EMBL" id="ADN16545.1"/>
    </source>
</evidence>
<dbReference type="STRING" id="497965.Cyan7822_4639"/>
<gene>
    <name evidence="1" type="ordered locus">Cyan7822_4639</name>
</gene>
<reference evidence="2" key="1">
    <citation type="journal article" date="2011" name="MBio">
        <title>Novel metabolic attributes of the genus Cyanothece, comprising a group of unicellular nitrogen-fixing Cyanobacteria.</title>
        <authorList>
            <person name="Bandyopadhyay A."/>
            <person name="Elvitigala T."/>
            <person name="Welsh E."/>
            <person name="Stockel J."/>
            <person name="Liberton M."/>
            <person name="Min H."/>
            <person name="Sherman L.A."/>
            <person name="Pakrasi H.B."/>
        </authorList>
    </citation>
    <scope>NUCLEOTIDE SEQUENCE [LARGE SCALE GENOMIC DNA]</scope>
    <source>
        <strain evidence="2">PCC 7822</strain>
    </source>
</reference>
<dbReference type="HOGENOM" id="CLU_1264732_0_0_3"/>
<keyword evidence="2" id="KW-1185">Reference proteome</keyword>
<evidence type="ECO:0000313" key="2">
    <source>
        <dbReference type="Proteomes" id="UP000008206"/>
    </source>
</evidence>
<dbReference type="EMBL" id="CP002198">
    <property type="protein sequence ID" value="ADN16545.1"/>
    <property type="molecule type" value="Genomic_DNA"/>
</dbReference>
<dbReference type="OrthoDB" id="530493at2"/>
<dbReference type="AlphaFoldDB" id="E0UDW0"/>
<evidence type="ECO:0008006" key="3">
    <source>
        <dbReference type="Google" id="ProtNLM"/>
    </source>
</evidence>
<dbReference type="KEGG" id="cyj:Cyan7822_4639"/>
<dbReference type="Proteomes" id="UP000008206">
    <property type="component" value="Chromosome"/>
</dbReference>
<dbReference type="RefSeq" id="WP_013324587.1">
    <property type="nucleotide sequence ID" value="NC_014501.1"/>
</dbReference>